<dbReference type="SUPFAM" id="SSF53271">
    <property type="entry name" value="PRTase-like"/>
    <property type="match status" value="1"/>
</dbReference>
<organism evidence="1 2">
    <name type="scientific">Segatella copri</name>
    <dbReference type="NCBI Taxonomy" id="165179"/>
    <lineage>
        <taxon>Bacteria</taxon>
        <taxon>Pseudomonadati</taxon>
        <taxon>Bacteroidota</taxon>
        <taxon>Bacteroidia</taxon>
        <taxon>Bacteroidales</taxon>
        <taxon>Prevotellaceae</taxon>
        <taxon>Segatella</taxon>
    </lineage>
</organism>
<reference evidence="1 2" key="1">
    <citation type="submission" date="2017-07" db="EMBL/GenBank/DDBJ databases">
        <title>Draft genome sequence of Prevotella copri isolated from the gut of healthy adult Indian.</title>
        <authorList>
            <person name="Das B."/>
            <person name="Bag S."/>
            <person name="Ghosh T.S."/>
        </authorList>
    </citation>
    <scope>NUCLEOTIDE SEQUENCE [LARGE SCALE GENOMIC DNA]</scope>
    <source>
        <strain evidence="1 2">Indica</strain>
    </source>
</reference>
<dbReference type="InterPro" id="IPR000836">
    <property type="entry name" value="PRTase_dom"/>
</dbReference>
<keyword evidence="1" id="KW-0808">Transferase</keyword>
<accession>A0AA91YX92</accession>
<dbReference type="InterPro" id="IPR029057">
    <property type="entry name" value="PRTase-like"/>
</dbReference>
<gene>
    <name evidence="1" type="ORF">CFT61_06740</name>
</gene>
<dbReference type="RefSeq" id="WP_089543688.1">
    <property type="nucleotide sequence ID" value="NZ_NMPZ01000008.1"/>
</dbReference>
<dbReference type="EMBL" id="NMPZ01000008">
    <property type="protein sequence ID" value="OXL44325.1"/>
    <property type="molecule type" value="Genomic_DNA"/>
</dbReference>
<dbReference type="AlphaFoldDB" id="A0AA91YX92"/>
<name>A0AA91YX92_9BACT</name>
<comment type="caution">
    <text evidence="1">The sequence shown here is derived from an EMBL/GenBank/DDBJ whole genome shotgun (WGS) entry which is preliminary data.</text>
</comment>
<dbReference type="GO" id="GO:0016757">
    <property type="term" value="F:glycosyltransferase activity"/>
    <property type="evidence" value="ECO:0007669"/>
    <property type="project" value="UniProtKB-KW"/>
</dbReference>
<protein>
    <submittedName>
        <fullName evidence="1">Phosphoribosyltransferase</fullName>
    </submittedName>
</protein>
<sequence>MSYTYNYIMEYLPKRYSATRKQESDRQVIYDFKNGYCSLSLMNAIVEHIKEIKKELGGNNWRVCFIPASTHHKTACRYQKLAAFIEKETGIACDYHTILPIQDQESGHITGKKTNPAENFNIKTSDVAGKNIILIDDVITRGMTFMQTTNKLTRNGANMVRGLFLAKTVNPDWVRHSA</sequence>
<dbReference type="CDD" id="cd06223">
    <property type="entry name" value="PRTases_typeI"/>
    <property type="match status" value="1"/>
</dbReference>
<dbReference type="Gene3D" id="3.40.50.2020">
    <property type="match status" value="1"/>
</dbReference>
<proteinExistence type="predicted"/>
<keyword evidence="1" id="KW-0328">Glycosyltransferase</keyword>
<evidence type="ECO:0000313" key="2">
    <source>
        <dbReference type="Proteomes" id="UP000215155"/>
    </source>
</evidence>
<evidence type="ECO:0000313" key="1">
    <source>
        <dbReference type="EMBL" id="OXL44325.1"/>
    </source>
</evidence>
<dbReference type="Proteomes" id="UP000215155">
    <property type="component" value="Unassembled WGS sequence"/>
</dbReference>